<feature type="domain" description="Endonuclease/exonuclease/phosphatase" evidence="8">
    <location>
        <begin position="5"/>
        <end position="237"/>
    </location>
</feature>
<keyword evidence="2 6" id="KW-0479">Metal-binding</keyword>
<keyword evidence="4 6" id="KW-0460">Magnesium</keyword>
<dbReference type="RefSeq" id="WP_101311669.1">
    <property type="nucleotide sequence ID" value="NZ_CAXXEE010000003.1"/>
</dbReference>
<protein>
    <submittedName>
        <fullName evidence="9">Exodeoxyribonuclease III</fullName>
    </submittedName>
</protein>
<keyword evidence="10" id="KW-1185">Reference proteome</keyword>
<dbReference type="FunFam" id="3.60.10.10:FF:000026">
    <property type="entry name" value="Exodeoxyribonuclease III"/>
    <property type="match status" value="1"/>
</dbReference>
<evidence type="ECO:0000259" key="8">
    <source>
        <dbReference type="Pfam" id="PF03372"/>
    </source>
</evidence>
<feature type="binding site" evidence="6">
    <location>
        <position position="8"/>
    </location>
    <ligand>
        <name>Mg(2+)</name>
        <dbReference type="ChEBI" id="CHEBI:18420"/>
        <label>1</label>
    </ligand>
</feature>
<dbReference type="PANTHER" id="PTHR22748:SF6">
    <property type="entry name" value="DNA-(APURINIC OR APYRIMIDINIC SITE) ENDONUCLEASE"/>
    <property type="match status" value="1"/>
</dbReference>
<dbReference type="InterPro" id="IPR004808">
    <property type="entry name" value="AP_endonuc_1"/>
</dbReference>
<evidence type="ECO:0000313" key="9">
    <source>
        <dbReference type="EMBL" id="PKQ60899.1"/>
    </source>
</evidence>
<feature type="binding site" evidence="6">
    <location>
        <position position="149"/>
    </location>
    <ligand>
        <name>Mg(2+)</name>
        <dbReference type="ChEBI" id="CHEBI:18420"/>
        <label>1</label>
    </ligand>
</feature>
<proteinExistence type="inferred from homology"/>
<dbReference type="GO" id="GO:0046872">
    <property type="term" value="F:metal ion binding"/>
    <property type="evidence" value="ECO:0007669"/>
    <property type="project" value="UniProtKB-KW"/>
</dbReference>
<gene>
    <name evidence="9" type="ORF">BZG01_20225</name>
</gene>
<dbReference type="Gene3D" id="3.60.10.10">
    <property type="entry name" value="Endonuclease/exonuclease/phosphatase"/>
    <property type="match status" value="1"/>
</dbReference>
<evidence type="ECO:0000256" key="6">
    <source>
        <dbReference type="PIRSR" id="PIRSR604808-2"/>
    </source>
</evidence>
<dbReference type="InterPro" id="IPR036691">
    <property type="entry name" value="Endo/exonu/phosph_ase_sf"/>
</dbReference>
<evidence type="ECO:0000256" key="5">
    <source>
        <dbReference type="PIRSR" id="PIRSR604808-1"/>
    </source>
</evidence>
<feature type="active site" description="Proton acceptor" evidence="5">
    <location>
        <position position="246"/>
    </location>
</feature>
<evidence type="ECO:0000256" key="3">
    <source>
        <dbReference type="ARBA" id="ARBA00022801"/>
    </source>
</evidence>
<dbReference type="NCBIfam" id="TIGR00633">
    <property type="entry name" value="xth"/>
    <property type="match status" value="1"/>
</dbReference>
<feature type="active site" evidence="5">
    <location>
        <position position="109"/>
    </location>
</feature>
<feature type="active site" description="Proton donor/acceptor" evidence="5">
    <location>
        <position position="149"/>
    </location>
</feature>
<keyword evidence="6" id="KW-0464">Manganese</keyword>
<evidence type="ECO:0000256" key="4">
    <source>
        <dbReference type="ARBA" id="ARBA00022842"/>
    </source>
</evidence>
<reference evidence="9 10" key="1">
    <citation type="journal article" date="2017" name="Front. Microbiol.">
        <title>Labilibaculum manganireducens gen. nov., sp. nov. and Labilibaculum filiforme sp. nov., Novel Bacteroidetes Isolated from Subsurface Sediments of the Baltic Sea.</title>
        <authorList>
            <person name="Vandieken V."/>
            <person name="Marshall I.P."/>
            <person name="Niemann H."/>
            <person name="Engelen B."/>
            <person name="Cypionka H."/>
        </authorList>
    </citation>
    <scope>NUCLEOTIDE SEQUENCE [LARGE SCALE GENOMIC DNA]</scope>
    <source>
        <strain evidence="9 10">59.10-2M</strain>
    </source>
</reference>
<name>A0A2N3HS82_9BACT</name>
<dbReference type="EMBL" id="MVDE01000052">
    <property type="protein sequence ID" value="PKQ60899.1"/>
    <property type="molecule type" value="Genomic_DNA"/>
</dbReference>
<dbReference type="GO" id="GO:0003677">
    <property type="term" value="F:DNA binding"/>
    <property type="evidence" value="ECO:0007669"/>
    <property type="project" value="InterPro"/>
</dbReference>
<dbReference type="GO" id="GO:0003906">
    <property type="term" value="F:DNA-(apurinic or apyrimidinic site) endonuclease activity"/>
    <property type="evidence" value="ECO:0007669"/>
    <property type="project" value="TreeGrafter"/>
</dbReference>
<feature type="binding site" evidence="6">
    <location>
        <position position="36"/>
    </location>
    <ligand>
        <name>Mg(2+)</name>
        <dbReference type="ChEBI" id="CHEBI:18420"/>
        <label>1</label>
    </ligand>
</feature>
<feature type="binding site" evidence="6">
    <location>
        <position position="245"/>
    </location>
    <ligand>
        <name>Mg(2+)</name>
        <dbReference type="ChEBI" id="CHEBI:18420"/>
        <label>1</label>
    </ligand>
</feature>
<feature type="site" description="Transition state stabilizer" evidence="7">
    <location>
        <position position="151"/>
    </location>
</feature>
<dbReference type="Pfam" id="PF03372">
    <property type="entry name" value="Exo_endo_phos"/>
    <property type="match status" value="1"/>
</dbReference>
<feature type="site" description="Important for catalytic activity" evidence="7">
    <location>
        <position position="220"/>
    </location>
</feature>
<keyword evidence="3" id="KW-0378">Hydrolase</keyword>
<feature type="site" description="Interaction with DNA substrate" evidence="7">
    <location>
        <position position="246"/>
    </location>
</feature>
<evidence type="ECO:0000313" key="10">
    <source>
        <dbReference type="Proteomes" id="UP000233618"/>
    </source>
</evidence>
<evidence type="ECO:0000256" key="7">
    <source>
        <dbReference type="PIRSR" id="PIRSR604808-3"/>
    </source>
</evidence>
<dbReference type="PANTHER" id="PTHR22748">
    <property type="entry name" value="AP ENDONUCLEASE"/>
    <property type="match status" value="1"/>
</dbReference>
<comment type="cofactor">
    <cofactor evidence="6">
        <name>Mg(2+)</name>
        <dbReference type="ChEBI" id="CHEBI:18420"/>
    </cofactor>
    <cofactor evidence="6">
        <name>Mn(2+)</name>
        <dbReference type="ChEBI" id="CHEBI:29035"/>
    </cofactor>
    <text evidence="6">Probably binds two magnesium or manganese ions per subunit.</text>
</comment>
<comment type="similarity">
    <text evidence="1">Belongs to the DNA repair enzymes AP/ExoA family.</text>
</comment>
<comment type="caution">
    <text evidence="9">The sequence shown here is derived from an EMBL/GenBank/DDBJ whole genome shotgun (WGS) entry which is preliminary data.</text>
</comment>
<evidence type="ECO:0000256" key="2">
    <source>
        <dbReference type="ARBA" id="ARBA00022723"/>
    </source>
</evidence>
<dbReference type="SUPFAM" id="SSF56219">
    <property type="entry name" value="DNase I-like"/>
    <property type="match status" value="1"/>
</dbReference>
<feature type="binding site" evidence="6">
    <location>
        <position position="151"/>
    </location>
    <ligand>
        <name>Mg(2+)</name>
        <dbReference type="ChEBI" id="CHEBI:18420"/>
        <label>1</label>
    </ligand>
</feature>
<dbReference type="InterPro" id="IPR005135">
    <property type="entry name" value="Endo/exonuclease/phosphatase"/>
</dbReference>
<dbReference type="InterPro" id="IPR020847">
    <property type="entry name" value="AP_endonuclease_F1_BS"/>
</dbReference>
<dbReference type="GO" id="GO:0008081">
    <property type="term" value="F:phosphoric diester hydrolase activity"/>
    <property type="evidence" value="ECO:0007669"/>
    <property type="project" value="TreeGrafter"/>
</dbReference>
<feature type="binding site" evidence="6">
    <location>
        <position position="246"/>
    </location>
    <ligand>
        <name>Mg(2+)</name>
        <dbReference type="ChEBI" id="CHEBI:18420"/>
        <label>1</label>
    </ligand>
</feature>
<dbReference type="Proteomes" id="UP000233618">
    <property type="component" value="Unassembled WGS sequence"/>
</dbReference>
<sequence length="255" mass="29326">MRKIISYNVNGIRAALGKDFIGWLKQESPDILLIQETKAQPEQIETHLFEELGYHCYWFSAEKKGYSGVGILTKEKPDKVIIGVDNPKYDIEGRAIRADFGDVSVFSTYHPSGTTGGPRQDYKMEWLAYFQDYINELKKERPNLIIGGDYNICHKEIDISKPEKKKGVSGFLPEEREWVSQFIDSGFIDSFRVFDQSPDKYSWWSYRAGSRGKNLGWRIDYHMISEALRDQLKGASILADVIHSDHCPIVVEVDF</sequence>
<accession>A0A2N3HS82</accession>
<dbReference type="GO" id="GO:0006284">
    <property type="term" value="P:base-excision repair"/>
    <property type="evidence" value="ECO:0007669"/>
    <property type="project" value="TreeGrafter"/>
</dbReference>
<organism evidence="9 10">
    <name type="scientific">Labilibaculum manganireducens</name>
    <dbReference type="NCBI Taxonomy" id="1940525"/>
    <lineage>
        <taxon>Bacteria</taxon>
        <taxon>Pseudomonadati</taxon>
        <taxon>Bacteroidota</taxon>
        <taxon>Bacteroidia</taxon>
        <taxon>Marinilabiliales</taxon>
        <taxon>Marinifilaceae</taxon>
        <taxon>Labilibaculum</taxon>
    </lineage>
</organism>
<dbReference type="PROSITE" id="PS51435">
    <property type="entry name" value="AP_NUCLEASE_F1_4"/>
    <property type="match status" value="1"/>
</dbReference>
<dbReference type="PROSITE" id="PS00726">
    <property type="entry name" value="AP_NUCLEASE_F1_1"/>
    <property type="match status" value="1"/>
</dbReference>
<dbReference type="NCBIfam" id="TIGR00195">
    <property type="entry name" value="exoDNase_III"/>
    <property type="match status" value="1"/>
</dbReference>
<dbReference type="AlphaFoldDB" id="A0A2N3HS82"/>
<dbReference type="GO" id="GO:0008311">
    <property type="term" value="F:double-stranded DNA 3'-5' DNA exonuclease activity"/>
    <property type="evidence" value="ECO:0007669"/>
    <property type="project" value="TreeGrafter"/>
</dbReference>
<evidence type="ECO:0000256" key="1">
    <source>
        <dbReference type="ARBA" id="ARBA00007092"/>
    </source>
</evidence>